<dbReference type="Proteomes" id="UP000054270">
    <property type="component" value="Unassembled WGS sequence"/>
</dbReference>
<feature type="compositionally biased region" description="Low complexity" evidence="1">
    <location>
        <begin position="44"/>
        <end position="53"/>
    </location>
</feature>
<feature type="region of interest" description="Disordered" evidence="1">
    <location>
        <begin position="1"/>
        <end position="20"/>
    </location>
</feature>
<dbReference type="AlphaFoldDB" id="A0A0D2NDQ4"/>
<feature type="region of interest" description="Disordered" evidence="1">
    <location>
        <begin position="130"/>
        <end position="149"/>
    </location>
</feature>
<organism evidence="2 3">
    <name type="scientific">Hypholoma sublateritium (strain FD-334 SS-4)</name>
    <dbReference type="NCBI Taxonomy" id="945553"/>
    <lineage>
        <taxon>Eukaryota</taxon>
        <taxon>Fungi</taxon>
        <taxon>Dikarya</taxon>
        <taxon>Basidiomycota</taxon>
        <taxon>Agaricomycotina</taxon>
        <taxon>Agaricomycetes</taxon>
        <taxon>Agaricomycetidae</taxon>
        <taxon>Agaricales</taxon>
        <taxon>Agaricineae</taxon>
        <taxon>Strophariaceae</taxon>
        <taxon>Hypholoma</taxon>
    </lineage>
</organism>
<protein>
    <submittedName>
        <fullName evidence="2">Uncharacterized protein</fullName>
    </submittedName>
</protein>
<sequence>MGTVPPSSNDEHGPSFSHNGVWMRVRNHVTPSILDKNKNNGVHSECSASSNSSEHMDSSTPSETSWHGWISAGDRGALWGHTWLIGGHVDTNIEGQRLPACDWIRSRRRQRITFARTRERGIKVPHDVSLERRRRRAESPGAGGASGRAQRTAEYGVHITAWDAHLLMFSAAVHGDVAPAPIHEHESANSSRAISDDAQRAFHGSEVRSTAGGWAEVRGTLDISRDVALHAARTALEPAQGGRMS</sequence>
<keyword evidence="3" id="KW-1185">Reference proteome</keyword>
<evidence type="ECO:0000313" key="2">
    <source>
        <dbReference type="EMBL" id="KJA14726.1"/>
    </source>
</evidence>
<dbReference type="EMBL" id="KN817667">
    <property type="protein sequence ID" value="KJA14726.1"/>
    <property type="molecule type" value="Genomic_DNA"/>
</dbReference>
<proteinExistence type="predicted"/>
<gene>
    <name evidence="2" type="ORF">HYPSUDRAFT_59205</name>
</gene>
<feature type="region of interest" description="Disordered" evidence="1">
    <location>
        <begin position="33"/>
        <end position="67"/>
    </location>
</feature>
<evidence type="ECO:0000313" key="3">
    <source>
        <dbReference type="Proteomes" id="UP000054270"/>
    </source>
</evidence>
<evidence type="ECO:0000256" key="1">
    <source>
        <dbReference type="SAM" id="MobiDB-lite"/>
    </source>
</evidence>
<accession>A0A0D2NDQ4</accession>
<name>A0A0D2NDQ4_HYPSF</name>
<reference evidence="3" key="1">
    <citation type="submission" date="2014-04" db="EMBL/GenBank/DDBJ databases">
        <title>Evolutionary Origins and Diversification of the Mycorrhizal Mutualists.</title>
        <authorList>
            <consortium name="DOE Joint Genome Institute"/>
            <consortium name="Mycorrhizal Genomics Consortium"/>
            <person name="Kohler A."/>
            <person name="Kuo A."/>
            <person name="Nagy L.G."/>
            <person name="Floudas D."/>
            <person name="Copeland A."/>
            <person name="Barry K.W."/>
            <person name="Cichocki N."/>
            <person name="Veneault-Fourrey C."/>
            <person name="LaButti K."/>
            <person name="Lindquist E.A."/>
            <person name="Lipzen A."/>
            <person name="Lundell T."/>
            <person name="Morin E."/>
            <person name="Murat C."/>
            <person name="Riley R."/>
            <person name="Ohm R."/>
            <person name="Sun H."/>
            <person name="Tunlid A."/>
            <person name="Henrissat B."/>
            <person name="Grigoriev I.V."/>
            <person name="Hibbett D.S."/>
            <person name="Martin F."/>
        </authorList>
    </citation>
    <scope>NUCLEOTIDE SEQUENCE [LARGE SCALE GENOMIC DNA]</scope>
    <source>
        <strain evidence="3">FD-334 SS-4</strain>
    </source>
</reference>